<organism evidence="2 3">
    <name type="scientific">Salinicola endophyticus</name>
    <dbReference type="NCBI Taxonomy" id="1949083"/>
    <lineage>
        <taxon>Bacteria</taxon>
        <taxon>Pseudomonadati</taxon>
        <taxon>Pseudomonadota</taxon>
        <taxon>Gammaproteobacteria</taxon>
        <taxon>Oceanospirillales</taxon>
        <taxon>Halomonadaceae</taxon>
        <taxon>Salinicola</taxon>
    </lineage>
</organism>
<evidence type="ECO:0000313" key="2">
    <source>
        <dbReference type="EMBL" id="WFF40770.1"/>
    </source>
</evidence>
<sequence>MSAPRSGDPRLGPPGLGTARPDYRLSLGGEDITPRVNGRLIALSLTRQRGGDADQLTLTLADHDGRLALPPHGATLELALGWHESGLASRGTFIVDEVEHSGAPDRLQLRARAANLRQQLPGKRSQSWHDLTLAQLIETLAARHDLTPVVGDTLAGIRLEHIDQTDESDLNFLTRLGQRFDAIATIKAGHLLFTRAGEGLSASGLALPGVVLTRRDGDRHRFTQSDRDDHTGVIAHWNDTAGAERQAVQVGSEAKPKTLRDTYASAADARHAAEAEWRRLQRGQASLDLILAHGRADLSPETPLTLRGFKAGIDERAWLVTQTTESLNDNGYLTQLSCELRGG</sequence>
<proteinExistence type="predicted"/>
<evidence type="ECO:0000313" key="3">
    <source>
        <dbReference type="Proteomes" id="UP001321526"/>
    </source>
</evidence>
<dbReference type="PANTHER" id="PTHR35862:SF3">
    <property type="entry name" value="FELS-2 PROPHAGE PROTEIN"/>
    <property type="match status" value="1"/>
</dbReference>
<name>A0ABY8FFH2_9GAMM</name>
<keyword evidence="3" id="KW-1185">Reference proteome</keyword>
<dbReference type="Proteomes" id="UP001321526">
    <property type="component" value="Chromosome"/>
</dbReference>
<dbReference type="EMBL" id="CP035631">
    <property type="protein sequence ID" value="WFF40770.1"/>
    <property type="molecule type" value="Genomic_DNA"/>
</dbReference>
<dbReference type="PANTHER" id="PTHR35862">
    <property type="entry name" value="FELS-2 PROPHAGE PROTEIN"/>
    <property type="match status" value="1"/>
</dbReference>
<feature type="region of interest" description="Disordered" evidence="1">
    <location>
        <begin position="1"/>
        <end position="22"/>
    </location>
</feature>
<dbReference type="Pfam" id="PF05954">
    <property type="entry name" value="Phage_GPD"/>
    <property type="match status" value="1"/>
</dbReference>
<dbReference type="SUPFAM" id="SSF69279">
    <property type="entry name" value="Phage tail proteins"/>
    <property type="match status" value="1"/>
</dbReference>
<evidence type="ECO:0000256" key="1">
    <source>
        <dbReference type="SAM" id="MobiDB-lite"/>
    </source>
</evidence>
<reference evidence="2 3" key="1">
    <citation type="submission" date="2019-01" db="EMBL/GenBank/DDBJ databases">
        <title>Genome sequence of Salinicola endophyticus REST5.</title>
        <authorList>
            <person name="Nascimento F.X."/>
        </authorList>
    </citation>
    <scope>NUCLEOTIDE SEQUENCE [LARGE SCALE GENOMIC DNA]</scope>
    <source>
        <strain evidence="2 3">REST5</strain>
    </source>
</reference>
<accession>A0ABY8FFH2</accession>
<gene>
    <name evidence="2" type="ORF">EVC62_04240</name>
</gene>
<protein>
    <submittedName>
        <fullName evidence="2">Phage late control D family protein</fullName>
    </submittedName>
</protein>
<dbReference type="RefSeq" id="WP_282235819.1">
    <property type="nucleotide sequence ID" value="NZ_CP035631.1"/>
</dbReference>
<dbReference type="InterPro" id="IPR052726">
    <property type="entry name" value="Phage_Baseplate_Hub"/>
</dbReference>